<protein>
    <submittedName>
        <fullName evidence="9">S8 family serine peptidase</fullName>
    </submittedName>
</protein>
<feature type="compositionally biased region" description="Polar residues" evidence="6">
    <location>
        <begin position="258"/>
        <end position="270"/>
    </location>
</feature>
<evidence type="ECO:0000259" key="8">
    <source>
        <dbReference type="Pfam" id="PF00082"/>
    </source>
</evidence>
<gene>
    <name evidence="9" type="ORF">GTO91_07405</name>
</gene>
<dbReference type="InterPro" id="IPR015500">
    <property type="entry name" value="Peptidase_S8_subtilisin-rel"/>
</dbReference>
<feature type="active site" description="Charge relay system" evidence="5">
    <location>
        <position position="126"/>
    </location>
</feature>
<dbReference type="EMBL" id="WXEY01000005">
    <property type="protein sequence ID" value="MZP29532.1"/>
    <property type="molecule type" value="Genomic_DNA"/>
</dbReference>
<dbReference type="PROSITE" id="PS51892">
    <property type="entry name" value="SUBTILASE"/>
    <property type="match status" value="1"/>
</dbReference>
<feature type="domain" description="Peptidase S8/S53" evidence="8">
    <location>
        <begin position="74"/>
        <end position="360"/>
    </location>
</feature>
<evidence type="ECO:0000256" key="5">
    <source>
        <dbReference type="PROSITE-ProRule" id="PRU01240"/>
    </source>
</evidence>
<keyword evidence="2 5" id="KW-0645">Protease</keyword>
<evidence type="ECO:0000256" key="3">
    <source>
        <dbReference type="ARBA" id="ARBA00022801"/>
    </source>
</evidence>
<evidence type="ECO:0000256" key="4">
    <source>
        <dbReference type="ARBA" id="ARBA00022825"/>
    </source>
</evidence>
<dbReference type="SUPFAM" id="SSF52743">
    <property type="entry name" value="Subtilisin-like"/>
    <property type="match status" value="1"/>
</dbReference>
<dbReference type="GO" id="GO:0006508">
    <property type="term" value="P:proteolysis"/>
    <property type="evidence" value="ECO:0007669"/>
    <property type="project" value="UniProtKB-KW"/>
</dbReference>
<dbReference type="AlphaFoldDB" id="A0A845KZJ9"/>
<evidence type="ECO:0000256" key="2">
    <source>
        <dbReference type="ARBA" id="ARBA00022670"/>
    </source>
</evidence>
<name>A0A845KZJ9_9FIRM</name>
<dbReference type="InterPro" id="IPR034058">
    <property type="entry name" value="TagA/B/C/D_pept_dom"/>
</dbReference>
<dbReference type="CDD" id="cd04842">
    <property type="entry name" value="Peptidases_S8_Kp43_protease"/>
    <property type="match status" value="1"/>
</dbReference>
<feature type="region of interest" description="Disordered" evidence="6">
    <location>
        <begin position="258"/>
        <end position="278"/>
    </location>
</feature>
<evidence type="ECO:0000313" key="9">
    <source>
        <dbReference type="EMBL" id="MZP29532.1"/>
    </source>
</evidence>
<reference evidence="9 10" key="1">
    <citation type="submission" date="2020-01" db="EMBL/GenBank/DDBJ databases">
        <title>Whole-genome sequence of Heliobacterium undosum DSM 13378.</title>
        <authorList>
            <person name="Kyndt J.A."/>
            <person name="Meyer T.E."/>
        </authorList>
    </citation>
    <scope>NUCLEOTIDE SEQUENCE [LARGE SCALE GENOMIC DNA]</scope>
    <source>
        <strain evidence="9 10">DSM 13378</strain>
    </source>
</reference>
<keyword evidence="10" id="KW-1185">Reference proteome</keyword>
<evidence type="ECO:0000256" key="1">
    <source>
        <dbReference type="ARBA" id="ARBA00011073"/>
    </source>
</evidence>
<sequence length="1067" mass="115860">MTAIRYHRIESIRKKRVFLFCLALLALLFATRADKPPLDTPAPPYELLSDRARDMAGATAVGAPGFITDLGLTGKNQIVALADSGLDSGNLNTLHPDFRNDPGQYPKIVMLKSWVNNEPARDQVGHGTHMAGIIAGNGAASGGKYKGIAPEASLYIQSINDKDGRLLPPSPLGRLFAPSYSAGARIHVNGWGSPKNYYGRTAAEADRFIRSYPDFLVIYGAGNGGPGPGTITAEANSKNALVVGAVQNPRPAFEKNLLSTGTPSELSSRGPTKDGRIKPELLAPGTSIIAPKSSLTEGNFPANPLYTRMQGTSMAAAVTGGSAALLRQYLVAEDAGKTGNPSAALVKALLINGARTGPQGPTKDGFGVLDVTGTIMPLRERSWFYTEEQTGAGEGETKTYRVTVTDEKRPLKITLAWTDPAAQGEAEQTLVNNLDLSVVGPDSKGYKGNQFLGTIPDSTNNVEQIYIPSPVRGTYTIRVYGNRIGQSAVEGASRPAQDYALVCGQSAYDGFITGQANEQIELDNGRRLHLSRSQTVMILDGRRLSEPAANPLTGADLYRVGNNSVLISRRWQASGIQTIEDGDQRLVIETNPKFREGGYFLHPQAQARINGGKADISKIPRGVEVTGMVNPSSQTLWTMDVGYREVNGRLEGIDREKGTLRLLPSHQSFPLSKEIVYTYEDQPDETAGMDIPFPAGQGSDRFLPGLPVRLVLSPTTGEVLHMVTQRKTVTGVLNDVKVLENLISLQGGARYHLVSGGAVYRNEEPSTLRDLHPGDQVVALILPGEDKVVELNAFDKIRWGRIVHVSREQNLIYLVDTLNRLQSYRLTPSVKINRWGVMTDTTVLTNGNWAWVHITDSRDIEEIDVIESENGIKTVFSRYDPGERTLTTRDGFTYKVSSHSLLAKNGVPILPEDLVKDEALTLDFTQQGQQKVLVSALAQTIAGTLEPKLEVTSFYIQDKFYIIGQTSGDALYAYRFKGSSRSFIPIDARGRFTWFFQPEAEEKSVQFVSVNRNTGGIVRRQVTIPSNEQQPFAGNGQRGKEAAIGDMAASGLLQRYPGGTGAFRTQG</sequence>
<comment type="similarity">
    <text evidence="1 5">Belongs to the peptidase S8 family.</text>
</comment>
<dbReference type="PANTHER" id="PTHR43399">
    <property type="entry name" value="SUBTILISIN-RELATED"/>
    <property type="match status" value="1"/>
</dbReference>
<dbReference type="InterPro" id="IPR008979">
    <property type="entry name" value="Galactose-bd-like_sf"/>
</dbReference>
<keyword evidence="3 5" id="KW-0378">Hydrolase</keyword>
<evidence type="ECO:0000256" key="6">
    <source>
        <dbReference type="SAM" id="MobiDB-lite"/>
    </source>
</evidence>
<evidence type="ECO:0000313" key="10">
    <source>
        <dbReference type="Proteomes" id="UP000463470"/>
    </source>
</evidence>
<organism evidence="9 10">
    <name type="scientific">Heliomicrobium undosum</name>
    <dbReference type="NCBI Taxonomy" id="121734"/>
    <lineage>
        <taxon>Bacteria</taxon>
        <taxon>Bacillati</taxon>
        <taxon>Bacillota</taxon>
        <taxon>Clostridia</taxon>
        <taxon>Eubacteriales</taxon>
        <taxon>Heliobacteriaceae</taxon>
        <taxon>Heliomicrobium</taxon>
    </lineage>
</organism>
<proteinExistence type="inferred from homology"/>
<dbReference type="Gene3D" id="2.60.120.380">
    <property type="match status" value="1"/>
</dbReference>
<feature type="chain" id="PRO_5039307674" evidence="7">
    <location>
        <begin position="33"/>
        <end position="1067"/>
    </location>
</feature>
<dbReference type="Proteomes" id="UP000463470">
    <property type="component" value="Unassembled WGS sequence"/>
</dbReference>
<dbReference type="InterPro" id="IPR036852">
    <property type="entry name" value="Peptidase_S8/S53_dom_sf"/>
</dbReference>
<keyword evidence="7" id="KW-0732">Signal</keyword>
<accession>A0A845KZJ9</accession>
<dbReference type="Pfam" id="PF00082">
    <property type="entry name" value="Peptidase_S8"/>
    <property type="match status" value="1"/>
</dbReference>
<feature type="signal peptide" evidence="7">
    <location>
        <begin position="1"/>
        <end position="32"/>
    </location>
</feature>
<dbReference type="InterPro" id="IPR051048">
    <property type="entry name" value="Peptidase_S8/S53_subtilisin"/>
</dbReference>
<keyword evidence="4 5" id="KW-0720">Serine protease</keyword>
<dbReference type="SUPFAM" id="SSF49785">
    <property type="entry name" value="Galactose-binding domain-like"/>
    <property type="match status" value="1"/>
</dbReference>
<dbReference type="PANTHER" id="PTHR43399:SF4">
    <property type="entry name" value="CELL WALL-ASSOCIATED PROTEASE"/>
    <property type="match status" value="1"/>
</dbReference>
<dbReference type="InterPro" id="IPR000209">
    <property type="entry name" value="Peptidase_S8/S53_dom"/>
</dbReference>
<comment type="caution">
    <text evidence="9">The sequence shown here is derived from an EMBL/GenBank/DDBJ whole genome shotgun (WGS) entry which is preliminary data.</text>
</comment>
<dbReference type="GO" id="GO:0004252">
    <property type="term" value="F:serine-type endopeptidase activity"/>
    <property type="evidence" value="ECO:0007669"/>
    <property type="project" value="UniProtKB-UniRule"/>
</dbReference>
<evidence type="ECO:0000256" key="7">
    <source>
        <dbReference type="SAM" id="SignalP"/>
    </source>
</evidence>
<dbReference type="PRINTS" id="PR00723">
    <property type="entry name" value="SUBTILISIN"/>
</dbReference>
<feature type="active site" description="Charge relay system" evidence="5">
    <location>
        <position position="313"/>
    </location>
</feature>
<dbReference type="Gene3D" id="3.40.50.200">
    <property type="entry name" value="Peptidase S8/S53 domain"/>
    <property type="match status" value="1"/>
</dbReference>
<feature type="active site" description="Charge relay system" evidence="5">
    <location>
        <position position="83"/>
    </location>
</feature>